<reference evidence="3" key="1">
    <citation type="journal article" date="2024" name="Algal Res.">
        <title>Biochemical, toxicological and genomic investigation of a high-biomass producing Limnothrix strain isolated from Italian shallow drinking water reservoir.</title>
        <authorList>
            <person name="Simonazzi M."/>
            <person name="Shishido T.K."/>
            <person name="Delbaje E."/>
            <person name="Wahlsten M."/>
            <person name="Fewer D.P."/>
            <person name="Sivonen K."/>
            <person name="Pezzolesi L."/>
            <person name="Pistocchi R."/>
        </authorList>
    </citation>
    <scope>NUCLEOTIDE SEQUENCE [LARGE SCALE GENOMIC DNA]</scope>
    <source>
        <strain evidence="3">LRLZ20PSL1</strain>
    </source>
</reference>
<dbReference type="RefSeq" id="WP_393013843.1">
    <property type="nucleotide sequence ID" value="NZ_JAZAQF010000075.1"/>
</dbReference>
<proteinExistence type="predicted"/>
<accession>A0ABW7CBF6</accession>
<organism evidence="2 3">
    <name type="scientific">Limnothrix redekei LRLZ20PSL1</name>
    <dbReference type="NCBI Taxonomy" id="3112953"/>
    <lineage>
        <taxon>Bacteria</taxon>
        <taxon>Bacillati</taxon>
        <taxon>Cyanobacteriota</taxon>
        <taxon>Cyanophyceae</taxon>
        <taxon>Pseudanabaenales</taxon>
        <taxon>Pseudanabaenaceae</taxon>
        <taxon>Limnothrix</taxon>
    </lineage>
</organism>
<dbReference type="PANTHER" id="PTHR31377">
    <property type="entry name" value="AGMATINE DEIMINASE-RELATED"/>
    <property type="match status" value="1"/>
</dbReference>
<sequence>MYFPPEWHEHAAVWLAWPSHPDLWLDAYRDVQSEVLGLARAIADCDPATGQPRGEALHVLACGSAQVAEAQAALEPLGATIYDEPFGDIWLRDTGPLFLRDSLGEPVAIGFRFNGWGGKYLLDHDDSVAERIALQSGVDFLPHPWTLEGGAIDHDGEGTLLTTRQCLLNPNRNPDLSQADIEAKLKSNLGVEQIIWLGDGLQNDHTDGHVDNLARFVAPGTVVCMEPSGPDDPNREALLEAIATLKAARDAKGRAIEVLTIPSPGRVEDEEGELMAASYVNFYISNTRVIVPQYGSPFDGAAVAALQAIAQDLRKVWGDREVIGLPAKNILQGGGSFHCISQQQPFFSHQ</sequence>
<name>A0ABW7CBF6_9CYAN</name>
<keyword evidence="1" id="KW-0378">Hydrolase</keyword>
<comment type="caution">
    <text evidence="2">The sequence shown here is derived from an EMBL/GenBank/DDBJ whole genome shotgun (WGS) entry which is preliminary data.</text>
</comment>
<dbReference type="EMBL" id="JAZAQF010000075">
    <property type="protein sequence ID" value="MFG3818464.1"/>
    <property type="molecule type" value="Genomic_DNA"/>
</dbReference>
<evidence type="ECO:0000313" key="2">
    <source>
        <dbReference type="EMBL" id="MFG3818464.1"/>
    </source>
</evidence>
<evidence type="ECO:0000256" key="1">
    <source>
        <dbReference type="ARBA" id="ARBA00022801"/>
    </source>
</evidence>
<keyword evidence="3" id="KW-1185">Reference proteome</keyword>
<dbReference type="SUPFAM" id="SSF55909">
    <property type="entry name" value="Pentein"/>
    <property type="match status" value="1"/>
</dbReference>
<dbReference type="PANTHER" id="PTHR31377:SF0">
    <property type="entry name" value="AGMATINE DEIMINASE-RELATED"/>
    <property type="match status" value="1"/>
</dbReference>
<dbReference type="Gene3D" id="3.75.10.10">
    <property type="entry name" value="L-arginine/glycine Amidinotransferase, Chain A"/>
    <property type="match status" value="1"/>
</dbReference>
<gene>
    <name evidence="2" type="ORF">VPK24_12505</name>
</gene>
<dbReference type="Pfam" id="PF04371">
    <property type="entry name" value="PAD_porph"/>
    <property type="match status" value="1"/>
</dbReference>
<protein>
    <submittedName>
        <fullName evidence="2">Agmatine deiminase family protein</fullName>
    </submittedName>
</protein>
<dbReference type="Proteomes" id="UP001604335">
    <property type="component" value="Unassembled WGS sequence"/>
</dbReference>
<dbReference type="InterPro" id="IPR007466">
    <property type="entry name" value="Peptidyl-Arg-deiminase_porph"/>
</dbReference>
<evidence type="ECO:0000313" key="3">
    <source>
        <dbReference type="Proteomes" id="UP001604335"/>
    </source>
</evidence>